<protein>
    <submittedName>
        <fullName evidence="1">Uncharacterized protein</fullName>
    </submittedName>
</protein>
<organism evidence="1 2">
    <name type="scientific">Portunus trituberculatus</name>
    <name type="common">Swimming crab</name>
    <name type="synonym">Neptunus trituberculatus</name>
    <dbReference type="NCBI Taxonomy" id="210409"/>
    <lineage>
        <taxon>Eukaryota</taxon>
        <taxon>Metazoa</taxon>
        <taxon>Ecdysozoa</taxon>
        <taxon>Arthropoda</taxon>
        <taxon>Crustacea</taxon>
        <taxon>Multicrustacea</taxon>
        <taxon>Malacostraca</taxon>
        <taxon>Eumalacostraca</taxon>
        <taxon>Eucarida</taxon>
        <taxon>Decapoda</taxon>
        <taxon>Pleocyemata</taxon>
        <taxon>Brachyura</taxon>
        <taxon>Eubrachyura</taxon>
        <taxon>Portunoidea</taxon>
        <taxon>Portunidae</taxon>
        <taxon>Portuninae</taxon>
        <taxon>Portunus</taxon>
    </lineage>
</organism>
<dbReference type="AlphaFoldDB" id="A0A5B7EZ84"/>
<accession>A0A5B7EZ84</accession>
<proteinExistence type="predicted"/>
<evidence type="ECO:0000313" key="1">
    <source>
        <dbReference type="EMBL" id="MPC38329.1"/>
    </source>
</evidence>
<keyword evidence="2" id="KW-1185">Reference proteome</keyword>
<dbReference type="EMBL" id="VSRR010004039">
    <property type="protein sequence ID" value="MPC38329.1"/>
    <property type="molecule type" value="Genomic_DNA"/>
</dbReference>
<evidence type="ECO:0000313" key="2">
    <source>
        <dbReference type="Proteomes" id="UP000324222"/>
    </source>
</evidence>
<comment type="caution">
    <text evidence="1">The sequence shown here is derived from an EMBL/GenBank/DDBJ whole genome shotgun (WGS) entry which is preliminary data.</text>
</comment>
<sequence length="80" mass="8668">MPVSRVFTFPECVSPPPLTRPSVMLAGSRVFLPHSTLSPGASRRQRHIKQAMQSAPNNRTIAIVFGRSGVSATRATLQIP</sequence>
<reference evidence="1 2" key="1">
    <citation type="submission" date="2019-05" db="EMBL/GenBank/DDBJ databases">
        <title>Another draft genome of Portunus trituberculatus and its Hox gene families provides insights of decapod evolution.</title>
        <authorList>
            <person name="Jeong J.-H."/>
            <person name="Song I."/>
            <person name="Kim S."/>
            <person name="Choi T."/>
            <person name="Kim D."/>
            <person name="Ryu S."/>
            <person name="Kim W."/>
        </authorList>
    </citation>
    <scope>NUCLEOTIDE SEQUENCE [LARGE SCALE GENOMIC DNA]</scope>
    <source>
        <tissue evidence="1">Muscle</tissue>
    </source>
</reference>
<name>A0A5B7EZ84_PORTR</name>
<dbReference type="Proteomes" id="UP000324222">
    <property type="component" value="Unassembled WGS sequence"/>
</dbReference>
<gene>
    <name evidence="1" type="ORF">E2C01_031834</name>
</gene>